<dbReference type="GO" id="GO:0042597">
    <property type="term" value="C:periplasmic space"/>
    <property type="evidence" value="ECO:0007669"/>
    <property type="project" value="InterPro"/>
</dbReference>
<evidence type="ECO:0000256" key="3">
    <source>
        <dbReference type="ARBA" id="ARBA00022729"/>
    </source>
</evidence>
<keyword evidence="3" id="KW-0732">Signal</keyword>
<dbReference type="PROSITE" id="PS00922">
    <property type="entry name" value="TRANSGLYCOSYLASE"/>
    <property type="match status" value="1"/>
</dbReference>
<dbReference type="RefSeq" id="WP_245949065.1">
    <property type="nucleotide sequence ID" value="NZ_BJMI01000008.1"/>
</dbReference>
<dbReference type="EMBL" id="QQAW01000009">
    <property type="protein sequence ID" value="RDI36585.1"/>
    <property type="molecule type" value="Genomic_DNA"/>
</dbReference>
<dbReference type="SUPFAM" id="SSF48435">
    <property type="entry name" value="Bacterial muramidases"/>
    <property type="match status" value="1"/>
</dbReference>
<evidence type="ECO:0000256" key="1">
    <source>
        <dbReference type="ARBA" id="ARBA00007734"/>
    </source>
</evidence>
<dbReference type="PANTHER" id="PTHR37423:SF2">
    <property type="entry name" value="MEMBRANE-BOUND LYTIC MUREIN TRANSGLYCOSYLASE C"/>
    <property type="match status" value="1"/>
</dbReference>
<protein>
    <submittedName>
        <fullName evidence="5">Soluble lytic murein transglycosylase</fullName>
    </submittedName>
</protein>
<organism evidence="5 6">
    <name type="scientific">Gluconacetobacter liquefaciens</name>
    <name type="common">Acetobacter liquefaciens</name>
    <dbReference type="NCBI Taxonomy" id="89584"/>
    <lineage>
        <taxon>Bacteria</taxon>
        <taxon>Pseudomonadati</taxon>
        <taxon>Pseudomonadota</taxon>
        <taxon>Alphaproteobacteria</taxon>
        <taxon>Acetobacterales</taxon>
        <taxon>Acetobacteraceae</taxon>
        <taxon>Gluconacetobacter</taxon>
    </lineage>
</organism>
<dbReference type="InterPro" id="IPR008258">
    <property type="entry name" value="Transglycosylase_SLT_dom_1"/>
</dbReference>
<evidence type="ECO:0000313" key="5">
    <source>
        <dbReference type="EMBL" id="RDI36585.1"/>
    </source>
</evidence>
<dbReference type="GO" id="GO:0008933">
    <property type="term" value="F:peptidoglycan lytic transglycosylase activity"/>
    <property type="evidence" value="ECO:0007669"/>
    <property type="project" value="InterPro"/>
</dbReference>
<dbReference type="Gene3D" id="1.25.20.10">
    <property type="entry name" value="Bacterial muramidases"/>
    <property type="match status" value="1"/>
</dbReference>
<dbReference type="GO" id="GO:0000270">
    <property type="term" value="P:peptidoglycan metabolic process"/>
    <property type="evidence" value="ECO:0007669"/>
    <property type="project" value="InterPro"/>
</dbReference>
<dbReference type="InterPro" id="IPR008939">
    <property type="entry name" value="Lytic_TGlycosylase_superhlx_U"/>
</dbReference>
<dbReference type="Gene3D" id="1.10.530.10">
    <property type="match status" value="1"/>
</dbReference>
<dbReference type="InterPro" id="IPR023346">
    <property type="entry name" value="Lysozyme-like_dom_sf"/>
</dbReference>
<name>A0A370FYP4_GLULI</name>
<dbReference type="PANTHER" id="PTHR37423">
    <property type="entry name" value="SOLUBLE LYTIC MUREIN TRANSGLYCOSYLASE-RELATED"/>
    <property type="match status" value="1"/>
</dbReference>
<evidence type="ECO:0000256" key="2">
    <source>
        <dbReference type="ARBA" id="ARBA00009387"/>
    </source>
</evidence>
<dbReference type="Proteomes" id="UP000254958">
    <property type="component" value="Unassembled WGS sequence"/>
</dbReference>
<proteinExistence type="inferred from homology"/>
<evidence type="ECO:0000313" key="6">
    <source>
        <dbReference type="Proteomes" id="UP000254958"/>
    </source>
</evidence>
<reference evidence="5 6" key="1">
    <citation type="submission" date="2018-07" db="EMBL/GenBank/DDBJ databases">
        <title>Genomic Encyclopedia of Type Strains, Phase IV (KMG-IV): sequencing the most valuable type-strain genomes for metagenomic binning, comparative biology and taxonomic classification.</title>
        <authorList>
            <person name="Goeker M."/>
        </authorList>
    </citation>
    <scope>NUCLEOTIDE SEQUENCE [LARGE SCALE GENOMIC DNA]</scope>
    <source>
        <strain evidence="5 6">DSM 5603</strain>
    </source>
</reference>
<comment type="caution">
    <text evidence="5">The sequence shown here is derived from an EMBL/GenBank/DDBJ whole genome shotgun (WGS) entry which is preliminary data.</text>
</comment>
<sequence>MPPFATPPAQRRVPSRSWGGLARVAGIAAWMVLSCLSSPATARDIASDMAAAPTLSPASGDVAARVETYLHLLSPEGGSISDYLAFLDQQPTWPRRAAMLDRVQSLMAQAPVDDGALARACTTLPLTSAPALVACARLPAPPPGLMAHARQAWVAGNDRATDEGPFLAVFGSAFTEDDQWQRFNRQELNGHADAARRQAARLPLARRALALARLALRTARPDSGASAGMSALATVPPSQADDPILILDRLRWLRRTGQADEAAALWPQSGLAAERRMPLPSFWSERDSLAHEMLLAGRDQEALSLAVTTSDMSLAARNDADFLAGWILLRRLHDPKRAAERFRSLCTSRALIKRSRGLYWTGRALEEAGDTKGARTAWQQAAAMPGTFYGQMALSRLDGDAASPLLFPERSGALVRDRLDSVPMPTWTNDDMHRFEASDLVQAARLLAAQGDLPHARDFLLLQDSRQDNAVGHALAAMLAVRLGMPDVAVAITRRAGRDGIALLPLGWPTPFRATLPEELPAGFVMAVIRQESSFDPGIVSPAGAYGLMQLLPGAARDVSRWAGLATGTVTGASLTDPRLNMRIGTAYLSRLMRKFDGAIPYVLAAYNAGPHRTDQWLASVGDPAHADPTPTAMLDWIESIPFAETRSYIQRVEENLAVYQALASGPGSEASP</sequence>
<keyword evidence="6" id="KW-1185">Reference proteome</keyword>
<dbReference type="GO" id="GO:0016020">
    <property type="term" value="C:membrane"/>
    <property type="evidence" value="ECO:0007669"/>
    <property type="project" value="InterPro"/>
</dbReference>
<dbReference type="InterPro" id="IPR000189">
    <property type="entry name" value="Transglyc_AS"/>
</dbReference>
<dbReference type="AlphaFoldDB" id="A0A370FYP4"/>
<dbReference type="CDD" id="cd13401">
    <property type="entry name" value="Slt70-like"/>
    <property type="match status" value="1"/>
</dbReference>
<comment type="similarity">
    <text evidence="1">Belongs to the transglycosylase Slt family.</text>
</comment>
<evidence type="ECO:0000259" key="4">
    <source>
        <dbReference type="Pfam" id="PF01464"/>
    </source>
</evidence>
<feature type="domain" description="Transglycosylase SLT" evidence="4">
    <location>
        <begin position="515"/>
        <end position="624"/>
    </location>
</feature>
<dbReference type="SUPFAM" id="SSF53955">
    <property type="entry name" value="Lysozyme-like"/>
    <property type="match status" value="1"/>
</dbReference>
<comment type="similarity">
    <text evidence="2">Belongs to the virb1 family.</text>
</comment>
<accession>A0A370FYP4</accession>
<dbReference type="GO" id="GO:0004553">
    <property type="term" value="F:hydrolase activity, hydrolyzing O-glycosyl compounds"/>
    <property type="evidence" value="ECO:0007669"/>
    <property type="project" value="InterPro"/>
</dbReference>
<gene>
    <name evidence="5" type="ORF">C7453_109103</name>
</gene>
<dbReference type="Pfam" id="PF01464">
    <property type="entry name" value="SLT"/>
    <property type="match status" value="1"/>
</dbReference>